<dbReference type="Gene3D" id="1.10.1140.10">
    <property type="entry name" value="Bovine Mitochondrial F1-atpase, Atp Synthase Beta Chain, Chain D, domain 3"/>
    <property type="match status" value="1"/>
</dbReference>
<dbReference type="RefSeq" id="WP_377557521.1">
    <property type="nucleotide sequence ID" value="NZ_JBHUHQ010000016.1"/>
</dbReference>
<organism evidence="12 13">
    <name type="scientific">Ornithinibacillus salinisoli</name>
    <dbReference type="NCBI Taxonomy" id="1848459"/>
    <lineage>
        <taxon>Bacteria</taxon>
        <taxon>Bacillati</taxon>
        <taxon>Bacillota</taxon>
        <taxon>Bacilli</taxon>
        <taxon>Bacillales</taxon>
        <taxon>Bacillaceae</taxon>
        <taxon>Ornithinibacillus</taxon>
    </lineage>
</organism>
<dbReference type="PANTHER" id="PTHR15184">
    <property type="entry name" value="ATP SYNTHASE"/>
    <property type="match status" value="1"/>
</dbReference>
<protein>
    <recommendedName>
        <fullName evidence="11">ATP synthase A/B type C-terminal domain-containing protein</fullName>
    </recommendedName>
</protein>
<dbReference type="Pfam" id="PF22919">
    <property type="entry name" value="ATP-synt_VA_C"/>
    <property type="match status" value="1"/>
</dbReference>
<evidence type="ECO:0000259" key="11">
    <source>
        <dbReference type="Pfam" id="PF22919"/>
    </source>
</evidence>
<evidence type="ECO:0000256" key="6">
    <source>
        <dbReference type="ARBA" id="ARBA00022967"/>
    </source>
</evidence>
<gene>
    <name evidence="12" type="ORF">ACFSJF_11630</name>
</gene>
<dbReference type="SUPFAM" id="SSF52540">
    <property type="entry name" value="P-loop containing nucleoside triphosphate hydrolases"/>
    <property type="match status" value="1"/>
</dbReference>
<evidence type="ECO:0000256" key="3">
    <source>
        <dbReference type="ARBA" id="ARBA00022448"/>
    </source>
</evidence>
<name>A0ABW4W2Z7_9BACI</name>
<dbReference type="InterPro" id="IPR024034">
    <property type="entry name" value="ATPase_F1/V1_b/a_C"/>
</dbReference>
<dbReference type="Proteomes" id="UP001597383">
    <property type="component" value="Unassembled WGS sequence"/>
</dbReference>
<reference evidence="13" key="1">
    <citation type="journal article" date="2019" name="Int. J. Syst. Evol. Microbiol.">
        <title>The Global Catalogue of Microorganisms (GCM) 10K type strain sequencing project: providing services to taxonomists for standard genome sequencing and annotation.</title>
        <authorList>
            <consortium name="The Broad Institute Genomics Platform"/>
            <consortium name="The Broad Institute Genome Sequencing Center for Infectious Disease"/>
            <person name="Wu L."/>
            <person name="Ma J."/>
        </authorList>
    </citation>
    <scope>NUCLEOTIDE SEQUENCE [LARGE SCALE GENOMIC DNA]</scope>
    <source>
        <strain evidence="13">R28</strain>
    </source>
</reference>
<keyword evidence="7" id="KW-0406">Ion transport</keyword>
<proteinExistence type="inferred from homology"/>
<keyword evidence="6" id="KW-1278">Translocase</keyword>
<keyword evidence="3" id="KW-0813">Transport</keyword>
<keyword evidence="10" id="KW-0066">ATP synthesis</keyword>
<evidence type="ECO:0000256" key="4">
    <source>
        <dbReference type="ARBA" id="ARBA00022741"/>
    </source>
</evidence>
<evidence type="ECO:0000313" key="12">
    <source>
        <dbReference type="EMBL" id="MFD2044922.1"/>
    </source>
</evidence>
<evidence type="ECO:0000256" key="10">
    <source>
        <dbReference type="ARBA" id="ARBA00023310"/>
    </source>
</evidence>
<evidence type="ECO:0000313" key="13">
    <source>
        <dbReference type="Proteomes" id="UP001597383"/>
    </source>
</evidence>
<evidence type="ECO:0000256" key="8">
    <source>
        <dbReference type="ARBA" id="ARBA00023136"/>
    </source>
</evidence>
<evidence type="ECO:0000256" key="2">
    <source>
        <dbReference type="ARBA" id="ARBA00008936"/>
    </source>
</evidence>
<dbReference type="InterPro" id="IPR020003">
    <property type="entry name" value="ATPase_a/bsu_AS"/>
</dbReference>
<dbReference type="InterPro" id="IPR050053">
    <property type="entry name" value="ATPase_alpha/beta_chains"/>
</dbReference>
<dbReference type="PROSITE" id="PS00152">
    <property type="entry name" value="ATPASE_ALPHA_BETA"/>
    <property type="match status" value="1"/>
</dbReference>
<comment type="caution">
    <text evidence="12">The sequence shown here is derived from an EMBL/GenBank/DDBJ whole genome shotgun (WGS) entry which is preliminary data.</text>
</comment>
<keyword evidence="13" id="KW-1185">Reference proteome</keyword>
<keyword evidence="4" id="KW-0547">Nucleotide-binding</keyword>
<evidence type="ECO:0000256" key="9">
    <source>
        <dbReference type="ARBA" id="ARBA00023196"/>
    </source>
</evidence>
<keyword evidence="9" id="KW-0139">CF(1)</keyword>
<dbReference type="InterPro" id="IPR027417">
    <property type="entry name" value="P-loop_NTPase"/>
</dbReference>
<evidence type="ECO:0000256" key="1">
    <source>
        <dbReference type="ARBA" id="ARBA00004370"/>
    </source>
</evidence>
<sequence length="350" mass="39272">MSENIRLNVALLKRRVPNLTIAAKSVGLRPATVSNLTTGKISIAKSEVKTLVALASIADCTLDELIIRDNDTEKIETGIKVLDLFAPLVRGGTAGLVARPGMGQLVLMAEIFLRLKKRHFSTIFLMPSEETVGVNDVIEQADFSSSYPDDIYNRVQESNEESDFVIGVDRSMVVTGDLIDLQEKLQEATVRPITLVLVDTLGEVVDEDLPYGPLETFWRFDMDLATRKMFPAVDPVISTSTILEGTFLDSSQFTVQQRARKLLRRYKELTFIVNQWGTEKLSESDLLVYRRGQRLEAFLTQPFYVTEPVTKKKGEWVSLQDTIEQVRKVLDGIVDHIDVEELLYVGGMDV</sequence>
<dbReference type="SUPFAM" id="SSF47917">
    <property type="entry name" value="C-terminal domain of alpha and beta subunits of F1 ATP synthase"/>
    <property type="match status" value="1"/>
</dbReference>
<dbReference type="InterPro" id="IPR055190">
    <property type="entry name" value="ATP-synt_VA_C"/>
</dbReference>
<evidence type="ECO:0000256" key="7">
    <source>
        <dbReference type="ARBA" id="ARBA00023065"/>
    </source>
</evidence>
<dbReference type="Gene3D" id="3.40.50.300">
    <property type="entry name" value="P-loop containing nucleotide triphosphate hydrolases"/>
    <property type="match status" value="1"/>
</dbReference>
<keyword evidence="5" id="KW-0067">ATP-binding</keyword>
<dbReference type="EMBL" id="JBHUHQ010000016">
    <property type="protein sequence ID" value="MFD2044922.1"/>
    <property type="molecule type" value="Genomic_DNA"/>
</dbReference>
<comment type="similarity">
    <text evidence="2">Belongs to the ATPase alpha/beta chains family.</text>
</comment>
<accession>A0ABW4W2Z7</accession>
<keyword evidence="8" id="KW-0472">Membrane</keyword>
<feature type="domain" description="ATP synthase A/B type C-terminal" evidence="11">
    <location>
        <begin position="254"/>
        <end position="325"/>
    </location>
</feature>
<evidence type="ECO:0000256" key="5">
    <source>
        <dbReference type="ARBA" id="ARBA00022840"/>
    </source>
</evidence>
<comment type="subcellular location">
    <subcellularLocation>
        <location evidence="1">Membrane</location>
    </subcellularLocation>
</comment>
<dbReference type="PANTHER" id="PTHR15184:SF71">
    <property type="entry name" value="ATP SYNTHASE SUBUNIT BETA, MITOCHONDRIAL"/>
    <property type="match status" value="1"/>
</dbReference>